<evidence type="ECO:0000313" key="3">
    <source>
        <dbReference type="EMBL" id="SIN67966.1"/>
    </source>
</evidence>
<dbReference type="Gene3D" id="1.20.58.480">
    <property type="match status" value="1"/>
</dbReference>
<keyword evidence="2" id="KW-0408">Iron</keyword>
<protein>
    <submittedName>
        <fullName evidence="3">Indoleamine 2,3-dioxygenase</fullName>
    </submittedName>
</protein>
<organism evidence="3 4">
    <name type="scientific">Parasphingorhabdus marina DSM 22363</name>
    <dbReference type="NCBI Taxonomy" id="1123272"/>
    <lineage>
        <taxon>Bacteria</taxon>
        <taxon>Pseudomonadati</taxon>
        <taxon>Pseudomonadota</taxon>
        <taxon>Alphaproteobacteria</taxon>
        <taxon>Sphingomonadales</taxon>
        <taxon>Sphingomonadaceae</taxon>
        <taxon>Parasphingorhabdus</taxon>
    </lineage>
</organism>
<dbReference type="GO" id="GO:0046872">
    <property type="term" value="F:metal ion binding"/>
    <property type="evidence" value="ECO:0007669"/>
    <property type="project" value="UniProtKB-KW"/>
</dbReference>
<keyword evidence="3" id="KW-0560">Oxidoreductase</keyword>
<dbReference type="GO" id="GO:0019441">
    <property type="term" value="P:L-tryptophan catabolic process to kynurenine"/>
    <property type="evidence" value="ECO:0007669"/>
    <property type="project" value="InterPro"/>
</dbReference>
<dbReference type="OrthoDB" id="505370at2"/>
<keyword evidence="1" id="KW-0479">Metal-binding</keyword>
<dbReference type="SUPFAM" id="SSF140959">
    <property type="entry name" value="Indolic compounds 2,3-dioxygenase-like"/>
    <property type="match status" value="1"/>
</dbReference>
<evidence type="ECO:0000313" key="4">
    <source>
        <dbReference type="Proteomes" id="UP000185192"/>
    </source>
</evidence>
<dbReference type="Pfam" id="PF01231">
    <property type="entry name" value="IDO"/>
    <property type="match status" value="1"/>
</dbReference>
<dbReference type="STRING" id="1123272.SAMN02745824_1773"/>
<gene>
    <name evidence="3" type="ORF">SAMN02745824_1773</name>
</gene>
<dbReference type="InterPro" id="IPR000898">
    <property type="entry name" value="Indolamine_dOase"/>
</dbReference>
<dbReference type="EMBL" id="FSQW01000001">
    <property type="protein sequence ID" value="SIN67966.1"/>
    <property type="molecule type" value="Genomic_DNA"/>
</dbReference>
<accession>A0A1N6DBA8</accession>
<dbReference type="PANTHER" id="PTHR28657:SF5">
    <property type="entry name" value="INDOLEAMINE 2,3-DIOXYGENASE"/>
    <property type="match status" value="1"/>
</dbReference>
<dbReference type="InterPro" id="IPR037217">
    <property type="entry name" value="Trp/Indoleamine_2_3_dOase-like"/>
</dbReference>
<dbReference type="GO" id="GO:0020037">
    <property type="term" value="F:heme binding"/>
    <property type="evidence" value="ECO:0007669"/>
    <property type="project" value="InterPro"/>
</dbReference>
<sequence length="390" mass="43328">MISSDPAAYGISSDRGFLSPHDAHDVVLPDLFAPVVNLAMDLPRLLVSGEVRRHIATLPTLDLSDFCQGASLAEQRAAFVHYSFLVQSYVWGEPQAPRSLPPSIAVPIWQLSDSIGQPPLLTYSAYVLDNWGRIDSGKEIDLSNVYMNQPFLGGQDEAWFVLIHVAIEARAGAMLATIPALIAACDNDDTAALESGLAAMSTVWDDMNAIFNRMPERCDPYVYFHRVRPWIHGWKDNPALPDGLIYEGVAGLNGKPQSFRGQTGSQSSIVPAMDAFLGVDHAGDPLRTYLDQLHIYRPPEHRRFIDDIRANSQLRNHIQRQDNAALKSLYNDCIENLTRFRTRHLEYAASYINKQSRGGSGNTSDVGTGGTPFMKYLKKHRDEADAHLLR</sequence>
<evidence type="ECO:0000256" key="2">
    <source>
        <dbReference type="ARBA" id="ARBA00023004"/>
    </source>
</evidence>
<proteinExistence type="predicted"/>
<dbReference type="GO" id="GO:0051213">
    <property type="term" value="F:dioxygenase activity"/>
    <property type="evidence" value="ECO:0007669"/>
    <property type="project" value="UniProtKB-KW"/>
</dbReference>
<evidence type="ECO:0000256" key="1">
    <source>
        <dbReference type="ARBA" id="ARBA00022723"/>
    </source>
</evidence>
<dbReference type="PANTHER" id="PTHR28657">
    <property type="entry name" value="INDOLEAMINE 2,3-DIOXYGENASE"/>
    <property type="match status" value="1"/>
</dbReference>
<keyword evidence="3" id="KW-0223">Dioxygenase</keyword>
<name>A0A1N6DBA8_9SPHN</name>
<keyword evidence="4" id="KW-1185">Reference proteome</keyword>
<reference evidence="4" key="1">
    <citation type="submission" date="2016-11" db="EMBL/GenBank/DDBJ databases">
        <authorList>
            <person name="Varghese N."/>
            <person name="Submissions S."/>
        </authorList>
    </citation>
    <scope>NUCLEOTIDE SEQUENCE [LARGE SCALE GENOMIC DNA]</scope>
    <source>
        <strain evidence="4">DSM 22363</strain>
    </source>
</reference>
<dbReference type="RefSeq" id="WP_074204647.1">
    <property type="nucleotide sequence ID" value="NZ_FSQW01000001.1"/>
</dbReference>
<dbReference type="AlphaFoldDB" id="A0A1N6DBA8"/>
<dbReference type="Proteomes" id="UP000185192">
    <property type="component" value="Unassembled WGS sequence"/>
</dbReference>